<evidence type="ECO:0008006" key="3">
    <source>
        <dbReference type="Google" id="ProtNLM"/>
    </source>
</evidence>
<name>A0ABN0YUN0_9ACTN</name>
<reference evidence="1 2" key="1">
    <citation type="journal article" date="2019" name="Int. J. Syst. Evol. Microbiol.">
        <title>The Global Catalogue of Microorganisms (GCM) 10K type strain sequencing project: providing services to taxonomists for standard genome sequencing and annotation.</title>
        <authorList>
            <consortium name="The Broad Institute Genomics Platform"/>
            <consortium name="The Broad Institute Genome Sequencing Center for Infectious Disease"/>
            <person name="Wu L."/>
            <person name="Ma J."/>
        </authorList>
    </citation>
    <scope>NUCLEOTIDE SEQUENCE [LARGE SCALE GENOMIC DNA]</scope>
    <source>
        <strain evidence="1 2">JCM 4788</strain>
    </source>
</reference>
<dbReference type="EMBL" id="BAAABX010000042">
    <property type="protein sequence ID" value="GAA0411782.1"/>
    <property type="molecule type" value="Genomic_DNA"/>
</dbReference>
<comment type="caution">
    <text evidence="1">The sequence shown here is derived from an EMBL/GenBank/DDBJ whole genome shotgun (WGS) entry which is preliminary data.</text>
</comment>
<dbReference type="Proteomes" id="UP001500879">
    <property type="component" value="Unassembled WGS sequence"/>
</dbReference>
<gene>
    <name evidence="1" type="ORF">GCM10010357_36090</name>
</gene>
<organism evidence="1 2">
    <name type="scientific">Streptomyces luteireticuli</name>
    <dbReference type="NCBI Taxonomy" id="173858"/>
    <lineage>
        <taxon>Bacteria</taxon>
        <taxon>Bacillati</taxon>
        <taxon>Actinomycetota</taxon>
        <taxon>Actinomycetes</taxon>
        <taxon>Kitasatosporales</taxon>
        <taxon>Streptomycetaceae</taxon>
        <taxon>Streptomyces</taxon>
    </lineage>
</organism>
<keyword evidence="2" id="KW-1185">Reference proteome</keyword>
<accession>A0ABN0YUN0</accession>
<evidence type="ECO:0000313" key="1">
    <source>
        <dbReference type="EMBL" id="GAA0411782.1"/>
    </source>
</evidence>
<protein>
    <recommendedName>
        <fullName evidence="3">DUF397 domain-containing protein</fullName>
    </recommendedName>
</protein>
<evidence type="ECO:0000313" key="2">
    <source>
        <dbReference type="Proteomes" id="UP001500879"/>
    </source>
</evidence>
<proteinExistence type="predicted"/>
<sequence>MIPLPHSSGPPAMPTPMKGCPICVRLDKAWRAARDQGDRKSADKFAGALINHHTTRHPGAW</sequence>